<dbReference type="Pfam" id="PF11355">
    <property type="entry name" value="DUF3157"/>
    <property type="match status" value="1"/>
</dbReference>
<feature type="signal peptide" evidence="1">
    <location>
        <begin position="1"/>
        <end position="19"/>
    </location>
</feature>
<dbReference type="InterPro" id="IPR047676">
    <property type="entry name" value="FxLYD_dom"/>
</dbReference>
<keyword evidence="1" id="KW-0732">Signal</keyword>
<proteinExistence type="predicted"/>
<reference evidence="2 3" key="1">
    <citation type="submission" date="2020-01" db="EMBL/GenBank/DDBJ databases">
        <title>Whole genome and functional gene identification of agarase of Vibrio HN897.</title>
        <authorList>
            <person name="Liu Y."/>
            <person name="Zhao Z."/>
        </authorList>
    </citation>
    <scope>NUCLEOTIDE SEQUENCE [LARGE SCALE GENOMIC DNA]</scope>
    <source>
        <strain evidence="2 3">HN897</strain>
    </source>
</reference>
<dbReference type="RefSeq" id="WP_164647012.1">
    <property type="nucleotide sequence ID" value="NZ_CP047475.1"/>
</dbReference>
<name>A0A7Z2YCB9_9VIBR</name>
<feature type="chain" id="PRO_5031476169" evidence="1">
    <location>
        <begin position="20"/>
        <end position="189"/>
    </location>
</feature>
<evidence type="ECO:0000313" key="2">
    <source>
        <dbReference type="EMBL" id="QIA62103.1"/>
    </source>
</evidence>
<dbReference type="InterPro" id="IPR021501">
    <property type="entry name" value="DUF3157"/>
</dbReference>
<keyword evidence="3" id="KW-1185">Reference proteome</keyword>
<dbReference type="Proteomes" id="UP000464262">
    <property type="component" value="Chromosome 1"/>
</dbReference>
<gene>
    <name evidence="2" type="ORF">GT360_00375</name>
</gene>
<dbReference type="NCBIfam" id="NF038353">
    <property type="entry name" value="FxLYD_dom"/>
    <property type="match status" value="1"/>
</dbReference>
<dbReference type="AlphaFoldDB" id="A0A7Z2YCB9"/>
<organism evidence="2 3">
    <name type="scientific">Vibrio astriarenae</name>
    <dbReference type="NCBI Taxonomy" id="1481923"/>
    <lineage>
        <taxon>Bacteria</taxon>
        <taxon>Pseudomonadati</taxon>
        <taxon>Pseudomonadota</taxon>
        <taxon>Gammaproteobacteria</taxon>
        <taxon>Vibrionales</taxon>
        <taxon>Vibrionaceae</taxon>
        <taxon>Vibrio</taxon>
    </lineage>
</organism>
<dbReference type="EMBL" id="CP047475">
    <property type="protein sequence ID" value="QIA62103.1"/>
    <property type="molecule type" value="Genomic_DNA"/>
</dbReference>
<dbReference type="KEGG" id="vas:GT360_00375"/>
<accession>A0A7Z2YCB9</accession>
<evidence type="ECO:0000256" key="1">
    <source>
        <dbReference type="SAM" id="SignalP"/>
    </source>
</evidence>
<evidence type="ECO:0000313" key="3">
    <source>
        <dbReference type="Proteomes" id="UP000464262"/>
    </source>
</evidence>
<protein>
    <submittedName>
        <fullName evidence="2">DUF3157 family protein</fullName>
    </submittedName>
</protein>
<sequence length="189" mass="20542">MKSSIIPLLSLLLSTSVFAAQTVTLEDGRQAQLNDDFTWQYVVAATEAKALEEKSADVVVPLVPALNQPNATTFTIGDSKPTLQLSDSGIDLILGTANYANGTVTFPTAITNQSSQAVILVTVEIVLYDMNGNELGKQSADAWLAIKRLADTYLKPKQATQGRDLSIKVPELEQYQIQAKITEVKTRSW</sequence>